<keyword evidence="5" id="KW-0863">Zinc-finger</keyword>
<keyword evidence="4" id="KW-0479">Metal-binding</keyword>
<accession>A0A0J9YGH2</accession>
<evidence type="ECO:0000256" key="5">
    <source>
        <dbReference type="ARBA" id="ARBA00022771"/>
    </source>
</evidence>
<reference evidence="11" key="1">
    <citation type="journal article" date="2007" name="Science">
        <title>Draft genome of the filarial nematode parasite Brugia malayi.</title>
        <authorList>
            <person name="Ghedin E."/>
            <person name="Wang S."/>
            <person name="Spiro D."/>
            <person name="Caler E."/>
            <person name="Zhao Q."/>
            <person name="Crabtree J."/>
            <person name="Allen J.E."/>
            <person name="Delcher A.L."/>
            <person name="Guiliano D.B."/>
            <person name="Miranda-Saavedra D."/>
            <person name="Angiuoli S.V."/>
            <person name="Creasy T."/>
            <person name="Amedeo P."/>
            <person name="Haas B."/>
            <person name="El-Sayed N.M."/>
            <person name="Wortman J.R."/>
            <person name="Feldblyum T."/>
            <person name="Tallon L."/>
            <person name="Schatz M."/>
            <person name="Shumway M."/>
            <person name="Koo H."/>
            <person name="Salzberg S.L."/>
            <person name="Schobel S."/>
            <person name="Pertea M."/>
            <person name="Pop M."/>
            <person name="White O."/>
            <person name="Barton G.J."/>
            <person name="Carlow C.K."/>
            <person name="Crawford M.J."/>
            <person name="Daub J."/>
            <person name="Dimmic M.W."/>
            <person name="Estes C.F."/>
            <person name="Foster J.M."/>
            <person name="Ganatra M."/>
            <person name="Gregory W.F."/>
            <person name="Johnson N.M."/>
            <person name="Jin J."/>
            <person name="Komuniecki R."/>
            <person name="Korf I."/>
            <person name="Kumar S."/>
            <person name="Laney S."/>
            <person name="Li B.W."/>
            <person name="Li W."/>
            <person name="Lindblom T.H."/>
            <person name="Lustigman S."/>
            <person name="Ma D."/>
            <person name="Maina C.V."/>
            <person name="Martin D.M."/>
            <person name="McCarter J.P."/>
            <person name="McReynolds L."/>
            <person name="Mitreva M."/>
            <person name="Nutman T.B."/>
            <person name="Parkinson J."/>
            <person name="Peregrin-Alvarez J.M."/>
            <person name="Poole C."/>
            <person name="Ren Q."/>
            <person name="Saunders L."/>
            <person name="Sluder A.E."/>
            <person name="Smith K."/>
            <person name="Stanke M."/>
            <person name="Unnasch T.R."/>
            <person name="Ware J."/>
            <person name="Wei A.D."/>
            <person name="Weil G."/>
            <person name="Williams D.J."/>
            <person name="Zhang Y."/>
            <person name="Williams S.A."/>
            <person name="Fraser-Liggett C."/>
            <person name="Slatko B."/>
            <person name="Blaxter M.L."/>
            <person name="Scott A.L."/>
        </authorList>
    </citation>
    <scope>NUCLEOTIDE SEQUENCE</scope>
    <source>
        <strain evidence="11">FR3</strain>
    </source>
</reference>
<dbReference type="GO" id="GO:0008270">
    <property type="term" value="F:zinc ion binding"/>
    <property type="evidence" value="ECO:0007669"/>
    <property type="project" value="UniProtKB-KW"/>
</dbReference>
<evidence type="ECO:0000256" key="1">
    <source>
        <dbReference type="ARBA" id="ARBA00004141"/>
    </source>
</evidence>
<evidence type="ECO:0000256" key="6">
    <source>
        <dbReference type="ARBA" id="ARBA00022786"/>
    </source>
</evidence>
<dbReference type="PANTHER" id="PTHR46065:SF3">
    <property type="entry name" value="FI20425P1"/>
    <property type="match status" value="1"/>
</dbReference>
<dbReference type="AlphaFoldDB" id="A0A0J9YGH2"/>
<dbReference type="EMBL" id="LN859143">
    <property type="protein sequence ID" value="CDQ08489.1"/>
    <property type="molecule type" value="Genomic_DNA"/>
</dbReference>
<organism evidence="11">
    <name type="scientific">Brugia malayi</name>
    <name type="common">Filarial nematode worm</name>
    <dbReference type="NCBI Taxonomy" id="6279"/>
    <lineage>
        <taxon>Eukaryota</taxon>
        <taxon>Metazoa</taxon>
        <taxon>Ecdysozoa</taxon>
        <taxon>Nematoda</taxon>
        <taxon>Chromadorea</taxon>
        <taxon>Rhabditida</taxon>
        <taxon>Spirurina</taxon>
        <taxon>Spiruromorpha</taxon>
        <taxon>Filarioidea</taxon>
        <taxon>Onchocercidae</taxon>
        <taxon>Brugia</taxon>
    </lineage>
</organism>
<dbReference type="GO" id="GO:0016740">
    <property type="term" value="F:transferase activity"/>
    <property type="evidence" value="ECO:0007669"/>
    <property type="project" value="UniProtKB-KW"/>
</dbReference>
<evidence type="ECO:0000256" key="4">
    <source>
        <dbReference type="ARBA" id="ARBA00022723"/>
    </source>
</evidence>
<dbReference type="PROSITE" id="PS51292">
    <property type="entry name" value="ZF_RING_CH"/>
    <property type="match status" value="1"/>
</dbReference>
<evidence type="ECO:0000259" key="10">
    <source>
        <dbReference type="PROSITE" id="PS51292"/>
    </source>
</evidence>
<evidence type="ECO:0000256" key="8">
    <source>
        <dbReference type="ARBA" id="ARBA00022989"/>
    </source>
</evidence>
<dbReference type="SMART" id="SM00744">
    <property type="entry name" value="RINGv"/>
    <property type="match status" value="1"/>
</dbReference>
<keyword evidence="3" id="KW-0812">Transmembrane</keyword>
<keyword evidence="9" id="KW-0472">Membrane</keyword>
<evidence type="ECO:0000256" key="7">
    <source>
        <dbReference type="ARBA" id="ARBA00022833"/>
    </source>
</evidence>
<gene>
    <name evidence="11 12" type="ORF">Bm13594</name>
    <name evidence="11" type="ORF">BM_Bm13594</name>
</gene>
<dbReference type="Gene3D" id="3.30.40.10">
    <property type="entry name" value="Zinc/RING finger domain, C3HC4 (zinc finger)"/>
    <property type="match status" value="1"/>
</dbReference>
<dbReference type="InterPro" id="IPR013083">
    <property type="entry name" value="Znf_RING/FYVE/PHD"/>
</dbReference>
<evidence type="ECO:0000313" key="12">
    <source>
        <dbReference type="WormBase" id="Bm13594"/>
    </source>
</evidence>
<sequence length="89" mass="10472">MHLESIKNDNWKICQLLDDKTNSDDDNDDQFSQTNMKICRFCYVEGSNEIDWLRPCKCSGSMLWVHKQCFNFWLGKASGRSKIQCQICK</sequence>
<name>A0A0J9YGH2_BRUMA</name>
<dbReference type="PANTHER" id="PTHR46065">
    <property type="entry name" value="E3 UBIQUITIN-PROTEIN LIGASE MARCH 2/3 FAMILY MEMBER"/>
    <property type="match status" value="1"/>
</dbReference>
<evidence type="ECO:0000313" key="11">
    <source>
        <dbReference type="EMBL" id="CDQ08489.1"/>
    </source>
</evidence>
<keyword evidence="2" id="KW-0808">Transferase</keyword>
<dbReference type="SUPFAM" id="SSF57850">
    <property type="entry name" value="RING/U-box"/>
    <property type="match status" value="1"/>
</dbReference>
<evidence type="ECO:0000256" key="3">
    <source>
        <dbReference type="ARBA" id="ARBA00022692"/>
    </source>
</evidence>
<dbReference type="Pfam" id="PF12906">
    <property type="entry name" value="RINGv"/>
    <property type="match status" value="1"/>
</dbReference>
<protein>
    <submittedName>
        <fullName evidence="11">Bm13594</fullName>
    </submittedName>
</protein>
<keyword evidence="7" id="KW-0862">Zinc</keyword>
<keyword evidence="8" id="KW-1133">Transmembrane helix</keyword>
<dbReference type="WormBase" id="Bm13594">
    <property type="protein sequence ID" value="BM43618"/>
    <property type="gene ID" value="WBGene00233855"/>
</dbReference>
<dbReference type="GO" id="GO:0016020">
    <property type="term" value="C:membrane"/>
    <property type="evidence" value="ECO:0007669"/>
    <property type="project" value="UniProtKB-SubCell"/>
</dbReference>
<dbReference type="InterPro" id="IPR011016">
    <property type="entry name" value="Znf_RING-CH"/>
</dbReference>
<feature type="domain" description="RING-CH-type" evidence="10">
    <location>
        <begin position="31"/>
        <end position="89"/>
    </location>
</feature>
<proteinExistence type="predicted"/>
<comment type="subcellular location">
    <subcellularLocation>
        <location evidence="1">Membrane</location>
        <topology evidence="1">Multi-pass membrane protein</topology>
    </subcellularLocation>
</comment>
<evidence type="ECO:0000256" key="9">
    <source>
        <dbReference type="ARBA" id="ARBA00023136"/>
    </source>
</evidence>
<keyword evidence="6" id="KW-0833">Ubl conjugation pathway</keyword>
<evidence type="ECO:0000256" key="2">
    <source>
        <dbReference type="ARBA" id="ARBA00022679"/>
    </source>
</evidence>
<reference evidence="11" key="2">
    <citation type="submission" date="2012-12" db="EMBL/GenBank/DDBJ databases">
        <authorList>
            <person name="Gao Y.W."/>
            <person name="Fan S.T."/>
            <person name="Sun H.T."/>
            <person name="Wang Z."/>
            <person name="Gao X.L."/>
            <person name="Li Y.G."/>
            <person name="Wang T.C."/>
            <person name="Zhang K."/>
            <person name="Xu W.W."/>
            <person name="Yu Z.J."/>
            <person name="Xia X.Z."/>
        </authorList>
    </citation>
    <scope>NUCLEOTIDE SEQUENCE</scope>
    <source>
        <strain evidence="11">FR3</strain>
    </source>
</reference>
<dbReference type="CDD" id="cd16495">
    <property type="entry name" value="RING_CH-C4HC3_MARCH"/>
    <property type="match status" value="1"/>
</dbReference>